<proteinExistence type="predicted"/>
<dbReference type="InterPro" id="IPR013486">
    <property type="entry name" value="SpoIID/LytB"/>
</dbReference>
<name>A0A919WIC6_9BACI</name>
<accession>A0A919WIC6</accession>
<comment type="caution">
    <text evidence="2">The sequence shown here is derived from an EMBL/GenBank/DDBJ whole genome shotgun (WGS) entry which is preliminary data.</text>
</comment>
<dbReference type="InterPro" id="IPR013693">
    <property type="entry name" value="SpoIID/LytB_N"/>
</dbReference>
<evidence type="ECO:0000313" key="2">
    <source>
        <dbReference type="EMBL" id="GIN62251.1"/>
    </source>
</evidence>
<gene>
    <name evidence="2" type="ORF">J27TS8_22440</name>
</gene>
<dbReference type="PANTHER" id="PTHR30032">
    <property type="entry name" value="N-ACETYLMURAMOYL-L-ALANINE AMIDASE-RELATED"/>
    <property type="match status" value="1"/>
</dbReference>
<dbReference type="GO" id="GO:0030435">
    <property type="term" value="P:sporulation resulting in formation of a cellular spore"/>
    <property type="evidence" value="ECO:0007669"/>
    <property type="project" value="InterPro"/>
</dbReference>
<dbReference type="AlphaFoldDB" id="A0A919WIC6"/>
<organism evidence="2 3">
    <name type="scientific">Robertmurraya siralis</name>
    <dbReference type="NCBI Taxonomy" id="77777"/>
    <lineage>
        <taxon>Bacteria</taxon>
        <taxon>Bacillati</taxon>
        <taxon>Bacillota</taxon>
        <taxon>Bacilli</taxon>
        <taxon>Bacillales</taxon>
        <taxon>Bacillaceae</taxon>
        <taxon>Robertmurraya</taxon>
    </lineage>
</organism>
<dbReference type="PANTHER" id="PTHR30032:SF4">
    <property type="entry name" value="AMIDASE ENHANCER"/>
    <property type="match status" value="1"/>
</dbReference>
<feature type="domain" description="Sporulation stage II protein D amidase enhancer LytB N-terminal" evidence="1">
    <location>
        <begin position="107"/>
        <end position="189"/>
    </location>
</feature>
<evidence type="ECO:0000259" key="1">
    <source>
        <dbReference type="Pfam" id="PF08486"/>
    </source>
</evidence>
<keyword evidence="3" id="KW-1185">Reference proteome</keyword>
<dbReference type="EMBL" id="BORC01000003">
    <property type="protein sequence ID" value="GIN62251.1"/>
    <property type="molecule type" value="Genomic_DNA"/>
</dbReference>
<dbReference type="Pfam" id="PF08486">
    <property type="entry name" value="SpoIID"/>
    <property type="match status" value="1"/>
</dbReference>
<sequence>MLTCANDAVAEALITVKLKNYLGDTSQIRLRLKGEYFSLDPTLNLTEGVDYTLFIQGKRLILQHGKEKMTVAKPFVLYPKGYDEEHLVYIDDRPYMGAFEFQIDKENYIRPVNQLLLEDYLKGVVPFEVFPEWDIEALKAQTLAARTYTLLHKDAELDDTIHYQVYGGYNQFTNTKKAVNETKGEIITFKNKPISTFYSASNGGITESNKNVWGGAPTPYFPVKRDPYDPVQPWTFTIHKTQIDIDRINWNEPNWWDQLEEKDMDLTSSMKNWLQRHGYIGDIKILSIPRFAIEKVKNESSRSITGSIQIEFMRRLFDGTILFEKLSYDNVELKKIRPIIGGSHFKSYLINSFENHPTSYTISGKGNGHGVGMSQWGASKMAEQGKTYKEILKHYYPGTEIKIYKDS</sequence>
<reference evidence="2" key="1">
    <citation type="submission" date="2021-03" db="EMBL/GenBank/DDBJ databases">
        <title>Antimicrobial resistance genes in bacteria isolated from Japanese honey, and their potential for conferring macrolide and lincosamide resistance in the American foulbrood pathogen Paenibacillus larvae.</title>
        <authorList>
            <person name="Okamoto M."/>
            <person name="Kumagai M."/>
            <person name="Kanamori H."/>
            <person name="Takamatsu D."/>
        </authorList>
    </citation>
    <scope>NUCLEOTIDE SEQUENCE</scope>
    <source>
        <strain evidence="2">J27TS8</strain>
    </source>
</reference>
<dbReference type="NCBIfam" id="TIGR02669">
    <property type="entry name" value="SpoIID_LytB"/>
    <property type="match status" value="1"/>
</dbReference>
<dbReference type="GO" id="GO:0030288">
    <property type="term" value="C:outer membrane-bounded periplasmic space"/>
    <property type="evidence" value="ECO:0007669"/>
    <property type="project" value="TreeGrafter"/>
</dbReference>
<dbReference type="Proteomes" id="UP000682111">
    <property type="component" value="Unassembled WGS sequence"/>
</dbReference>
<protein>
    <recommendedName>
        <fullName evidence="1">Sporulation stage II protein D amidase enhancer LytB N-terminal domain-containing protein</fullName>
    </recommendedName>
</protein>
<evidence type="ECO:0000313" key="3">
    <source>
        <dbReference type="Proteomes" id="UP000682111"/>
    </source>
</evidence>
<dbReference type="InterPro" id="IPR051922">
    <property type="entry name" value="Bact_Sporulation_Assoc"/>
</dbReference>